<organism evidence="2 3">
    <name type="scientific">Bacillus solimangrovi</name>
    <dbReference type="NCBI Taxonomy" id="1305675"/>
    <lineage>
        <taxon>Bacteria</taxon>
        <taxon>Bacillati</taxon>
        <taxon>Bacillota</taxon>
        <taxon>Bacilli</taxon>
        <taxon>Bacillales</taxon>
        <taxon>Bacillaceae</taxon>
        <taxon>Bacillus</taxon>
    </lineage>
</organism>
<sequence length="72" mass="7267">MPSIICGPININSISGIVNFGDSLNTSPKTSSKVISGSGGGNTGNFVNTNNGISLSNNFDPDVVDQPTIGNV</sequence>
<dbReference type="PANTHER" id="PTHR37808:SF1">
    <property type="entry name" value="SPORE GERMINATION PROTEIN-LIKE PROTEIN YDZR"/>
    <property type="match status" value="1"/>
</dbReference>
<reference evidence="2 3" key="1">
    <citation type="submission" date="2016-08" db="EMBL/GenBank/DDBJ databases">
        <title>Genome of Bacillus solimangrovi GH2-4.</title>
        <authorList>
            <person name="Lim S."/>
            <person name="Kim B.-C."/>
        </authorList>
    </citation>
    <scope>NUCLEOTIDE SEQUENCE [LARGE SCALE GENOMIC DNA]</scope>
    <source>
        <strain evidence="2 3">GH2-4</strain>
    </source>
</reference>
<dbReference type="PANTHER" id="PTHR37808">
    <property type="entry name" value="SPORE GERMINATION PROTEIN-LIKE PROTEIN YDZR-RELATED"/>
    <property type="match status" value="1"/>
</dbReference>
<name>A0A1E5LK35_9BACI</name>
<protein>
    <submittedName>
        <fullName evidence="2">Uncharacterized protein</fullName>
    </submittedName>
</protein>
<dbReference type="Proteomes" id="UP000095209">
    <property type="component" value="Unassembled WGS sequence"/>
</dbReference>
<evidence type="ECO:0000256" key="1">
    <source>
        <dbReference type="ARBA" id="ARBA00008103"/>
    </source>
</evidence>
<dbReference type="AlphaFoldDB" id="A0A1E5LK35"/>
<gene>
    <name evidence="2" type="ORF">BFG57_08005</name>
</gene>
<proteinExistence type="inferred from homology"/>
<accession>A0A1E5LK35</accession>
<dbReference type="EMBL" id="MJEH01000002">
    <property type="protein sequence ID" value="OEH94396.1"/>
    <property type="molecule type" value="Genomic_DNA"/>
</dbReference>
<dbReference type="STRING" id="1305675.BFG57_08005"/>
<keyword evidence="3" id="KW-1185">Reference proteome</keyword>
<dbReference type="OrthoDB" id="2382149at2"/>
<comment type="caution">
    <text evidence="2">The sequence shown here is derived from an EMBL/GenBank/DDBJ whole genome shotgun (WGS) entry which is preliminary data.</text>
</comment>
<dbReference type="InterPro" id="IPR019618">
    <property type="entry name" value="Spore_germination_GerPA"/>
</dbReference>
<evidence type="ECO:0000313" key="2">
    <source>
        <dbReference type="EMBL" id="OEH94396.1"/>
    </source>
</evidence>
<comment type="similarity">
    <text evidence="1">Belongs to the GerPA/GerPF family.</text>
</comment>
<evidence type="ECO:0000313" key="3">
    <source>
        <dbReference type="Proteomes" id="UP000095209"/>
    </source>
</evidence>
<dbReference type="Pfam" id="PF10676">
    <property type="entry name" value="gerPA"/>
    <property type="match status" value="1"/>
</dbReference>
<dbReference type="RefSeq" id="WP_069715543.1">
    <property type="nucleotide sequence ID" value="NZ_MJEH01000002.1"/>
</dbReference>